<organism evidence="10 11">
    <name type="scientific">Frankia umida</name>
    <dbReference type="NCBI Taxonomy" id="573489"/>
    <lineage>
        <taxon>Bacteria</taxon>
        <taxon>Bacillati</taxon>
        <taxon>Actinomycetota</taxon>
        <taxon>Actinomycetes</taxon>
        <taxon>Frankiales</taxon>
        <taxon>Frankiaceae</taxon>
        <taxon>Frankia</taxon>
    </lineage>
</organism>
<feature type="transmembrane region" description="Helical" evidence="8">
    <location>
        <begin position="313"/>
        <end position="332"/>
    </location>
</feature>
<feature type="transmembrane region" description="Helical" evidence="8">
    <location>
        <begin position="19"/>
        <end position="39"/>
    </location>
</feature>
<protein>
    <submittedName>
        <fullName evidence="10">MFS transporter</fullName>
    </submittedName>
</protein>
<dbReference type="PRINTS" id="PR01036">
    <property type="entry name" value="TCRTETB"/>
</dbReference>
<keyword evidence="4 8" id="KW-0812">Transmembrane</keyword>
<dbReference type="PANTHER" id="PTHR42718:SF46">
    <property type="entry name" value="BLR6921 PROTEIN"/>
    <property type="match status" value="1"/>
</dbReference>
<evidence type="ECO:0000256" key="3">
    <source>
        <dbReference type="ARBA" id="ARBA00022475"/>
    </source>
</evidence>
<feature type="region of interest" description="Disordered" evidence="7">
    <location>
        <begin position="478"/>
        <end position="505"/>
    </location>
</feature>
<evidence type="ECO:0000256" key="1">
    <source>
        <dbReference type="ARBA" id="ARBA00004651"/>
    </source>
</evidence>
<feature type="transmembrane region" description="Helical" evidence="8">
    <location>
        <begin position="149"/>
        <end position="168"/>
    </location>
</feature>
<evidence type="ECO:0000256" key="2">
    <source>
        <dbReference type="ARBA" id="ARBA00022448"/>
    </source>
</evidence>
<dbReference type="InterPro" id="IPR036259">
    <property type="entry name" value="MFS_trans_sf"/>
</dbReference>
<dbReference type="EMBL" id="JALKFT010000012">
    <property type="protein sequence ID" value="MCK9876862.1"/>
    <property type="molecule type" value="Genomic_DNA"/>
</dbReference>
<dbReference type="Gene3D" id="1.20.1250.20">
    <property type="entry name" value="MFS general substrate transporter like domains"/>
    <property type="match status" value="1"/>
</dbReference>
<evidence type="ECO:0000256" key="5">
    <source>
        <dbReference type="ARBA" id="ARBA00022989"/>
    </source>
</evidence>
<feature type="transmembrane region" description="Helical" evidence="8">
    <location>
        <begin position="208"/>
        <end position="228"/>
    </location>
</feature>
<name>A0ABT0JZ88_9ACTN</name>
<dbReference type="Gene3D" id="1.20.1720.10">
    <property type="entry name" value="Multidrug resistance protein D"/>
    <property type="match status" value="1"/>
</dbReference>
<feature type="transmembrane region" description="Helical" evidence="8">
    <location>
        <begin position="277"/>
        <end position="301"/>
    </location>
</feature>
<feature type="transmembrane region" description="Helical" evidence="8">
    <location>
        <begin position="51"/>
        <end position="75"/>
    </location>
</feature>
<keyword evidence="2" id="KW-0813">Transport</keyword>
<keyword evidence="3" id="KW-1003">Cell membrane</keyword>
<dbReference type="InterPro" id="IPR020846">
    <property type="entry name" value="MFS_dom"/>
</dbReference>
<evidence type="ECO:0000256" key="6">
    <source>
        <dbReference type="ARBA" id="ARBA00023136"/>
    </source>
</evidence>
<keyword evidence="6 8" id="KW-0472">Membrane</keyword>
<evidence type="ECO:0000259" key="9">
    <source>
        <dbReference type="PROSITE" id="PS50850"/>
    </source>
</evidence>
<gene>
    <name evidence="10" type="ORF">MXD59_13910</name>
</gene>
<keyword evidence="11" id="KW-1185">Reference proteome</keyword>
<comment type="subcellular location">
    <subcellularLocation>
        <location evidence="1">Cell membrane</location>
        <topology evidence="1">Multi-pass membrane protein</topology>
    </subcellularLocation>
</comment>
<reference evidence="10 11" key="1">
    <citation type="submission" date="2022-04" db="EMBL/GenBank/DDBJ databases">
        <title>Genome diversity in the genus Frankia.</title>
        <authorList>
            <person name="Carlos-Shanley C."/>
            <person name="Hahn D."/>
        </authorList>
    </citation>
    <scope>NUCLEOTIDE SEQUENCE [LARGE SCALE GENOMIC DNA]</scope>
    <source>
        <strain evidence="10 11">Ag45/Mut15</strain>
    </source>
</reference>
<evidence type="ECO:0000313" key="10">
    <source>
        <dbReference type="EMBL" id="MCK9876862.1"/>
    </source>
</evidence>
<dbReference type="CDD" id="cd17321">
    <property type="entry name" value="MFS_MMR_MDR_like"/>
    <property type="match status" value="1"/>
</dbReference>
<feature type="transmembrane region" description="Helical" evidence="8">
    <location>
        <begin position="448"/>
        <end position="472"/>
    </location>
</feature>
<sequence>MTESAPQAQQRPGGRARRWLPLAVLCLGQMMIVIDQNIVNVALPVLQRSLHFSATSLVWVVNAYVIPFGGLLLFAGRLGDLIGRRGVFVAGVALFGATSLLCGLATSGTALIVFRFGQGIGGAVASACILGMVTAMFTEPREQAQGIAAYSFASAGGGTVGTLTGGVLTDLASWHWIFLVNVPIGAVVVVGALRTVERDSGPGLARGVDLPGALLVTAGLMLAVHTIVHADQVGWGSAATLVLGPLAVVLLVAFVLREATVARPLLPLGIFRSRSVSAANAVQFLLIAGLFGLLYFGTLYLQRVLGYSPLQAGLAYVPIAVTIAVVSLGLAARLTMSIGPRVMLIGGLTLVVLGFVGLSFARADGTYVVDFLPASVLLGWGAGLAMPAAMGLGMSAVAPRDAGIASGLFNTSQQIGGALGLTVLNAFVSTRTTSLVASGSTPRAAQLGGYHLAFLLAAAFAFAALVVAALVLRPRTDTHPASAAAPRPDGARAERAAPGEHLADA</sequence>
<evidence type="ECO:0000313" key="11">
    <source>
        <dbReference type="Proteomes" id="UP001201873"/>
    </source>
</evidence>
<proteinExistence type="predicted"/>
<dbReference type="PANTHER" id="PTHR42718">
    <property type="entry name" value="MAJOR FACILITATOR SUPERFAMILY MULTIDRUG TRANSPORTER MFSC"/>
    <property type="match status" value="1"/>
</dbReference>
<evidence type="ECO:0000256" key="8">
    <source>
        <dbReference type="SAM" id="Phobius"/>
    </source>
</evidence>
<feature type="transmembrane region" description="Helical" evidence="8">
    <location>
        <begin position="344"/>
        <end position="363"/>
    </location>
</feature>
<evidence type="ECO:0000256" key="4">
    <source>
        <dbReference type="ARBA" id="ARBA00022692"/>
    </source>
</evidence>
<feature type="transmembrane region" description="Helical" evidence="8">
    <location>
        <begin position="174"/>
        <end position="196"/>
    </location>
</feature>
<feature type="transmembrane region" description="Helical" evidence="8">
    <location>
        <begin position="234"/>
        <end position="256"/>
    </location>
</feature>
<feature type="transmembrane region" description="Helical" evidence="8">
    <location>
        <begin position="375"/>
        <end position="396"/>
    </location>
</feature>
<feature type="transmembrane region" description="Helical" evidence="8">
    <location>
        <begin position="120"/>
        <end position="137"/>
    </location>
</feature>
<feature type="transmembrane region" description="Helical" evidence="8">
    <location>
        <begin position="87"/>
        <end position="114"/>
    </location>
</feature>
<accession>A0ABT0JZ88</accession>
<keyword evidence="5 8" id="KW-1133">Transmembrane helix</keyword>
<feature type="domain" description="Major facilitator superfamily (MFS) profile" evidence="9">
    <location>
        <begin position="21"/>
        <end position="476"/>
    </location>
</feature>
<dbReference type="RefSeq" id="WP_248825178.1">
    <property type="nucleotide sequence ID" value="NZ_JALKFT010000012.1"/>
</dbReference>
<dbReference type="Proteomes" id="UP001201873">
    <property type="component" value="Unassembled WGS sequence"/>
</dbReference>
<evidence type="ECO:0000256" key="7">
    <source>
        <dbReference type="SAM" id="MobiDB-lite"/>
    </source>
</evidence>
<dbReference type="SUPFAM" id="SSF103473">
    <property type="entry name" value="MFS general substrate transporter"/>
    <property type="match status" value="1"/>
</dbReference>
<comment type="caution">
    <text evidence="10">The sequence shown here is derived from an EMBL/GenBank/DDBJ whole genome shotgun (WGS) entry which is preliminary data.</text>
</comment>
<dbReference type="InterPro" id="IPR011701">
    <property type="entry name" value="MFS"/>
</dbReference>
<dbReference type="Pfam" id="PF07690">
    <property type="entry name" value="MFS_1"/>
    <property type="match status" value="1"/>
</dbReference>
<dbReference type="PROSITE" id="PS50850">
    <property type="entry name" value="MFS"/>
    <property type="match status" value="1"/>
</dbReference>
<feature type="transmembrane region" description="Helical" evidence="8">
    <location>
        <begin position="408"/>
        <end position="428"/>
    </location>
</feature>
<feature type="compositionally biased region" description="Basic and acidic residues" evidence="7">
    <location>
        <begin position="489"/>
        <end position="505"/>
    </location>
</feature>